<evidence type="ECO:0000259" key="1">
    <source>
        <dbReference type="PROSITE" id="PS50119"/>
    </source>
</evidence>
<dbReference type="OrthoDB" id="6082856at2759"/>
<dbReference type="EMBL" id="JH816759">
    <property type="protein sequence ID" value="EKC32466.1"/>
    <property type="molecule type" value="Genomic_DNA"/>
</dbReference>
<dbReference type="Gene3D" id="3.30.160.60">
    <property type="entry name" value="Classic Zinc Finger"/>
    <property type="match status" value="1"/>
</dbReference>
<accession>K1REE2</accession>
<organism evidence="2">
    <name type="scientific">Magallana gigas</name>
    <name type="common">Pacific oyster</name>
    <name type="synonym">Crassostrea gigas</name>
    <dbReference type="NCBI Taxonomy" id="29159"/>
    <lineage>
        <taxon>Eukaryota</taxon>
        <taxon>Metazoa</taxon>
        <taxon>Spiralia</taxon>
        <taxon>Lophotrochozoa</taxon>
        <taxon>Mollusca</taxon>
        <taxon>Bivalvia</taxon>
        <taxon>Autobranchia</taxon>
        <taxon>Pteriomorphia</taxon>
        <taxon>Ostreida</taxon>
        <taxon>Ostreoidea</taxon>
        <taxon>Ostreidae</taxon>
        <taxon>Magallana</taxon>
    </lineage>
</organism>
<gene>
    <name evidence="2" type="ORF">CGI_10016739</name>
</gene>
<dbReference type="SUPFAM" id="SSF63829">
    <property type="entry name" value="Calcium-dependent phosphotriesterase"/>
    <property type="match status" value="1"/>
</dbReference>
<dbReference type="PANTHER" id="PTHR25462:SF296">
    <property type="entry name" value="MEIOTIC P26, ISOFORM F"/>
    <property type="match status" value="1"/>
</dbReference>
<dbReference type="SUPFAM" id="SSF57845">
    <property type="entry name" value="B-box zinc-binding domain"/>
    <property type="match status" value="1"/>
</dbReference>
<dbReference type="InterPro" id="IPR047153">
    <property type="entry name" value="TRIM45/56/19-like"/>
</dbReference>
<dbReference type="InParanoid" id="K1REE2"/>
<dbReference type="InterPro" id="IPR011042">
    <property type="entry name" value="6-blade_b-propeller_TolB-like"/>
</dbReference>
<dbReference type="Gene3D" id="2.120.10.30">
    <property type="entry name" value="TolB, C-terminal domain"/>
    <property type="match status" value="1"/>
</dbReference>
<dbReference type="HOGENOM" id="CLU_007742_5_1_1"/>
<feature type="domain" description="B box-type" evidence="1">
    <location>
        <begin position="69"/>
        <end position="110"/>
    </location>
</feature>
<reference evidence="2" key="1">
    <citation type="journal article" date="2012" name="Nature">
        <title>The oyster genome reveals stress adaptation and complexity of shell formation.</title>
        <authorList>
            <person name="Zhang G."/>
            <person name="Fang X."/>
            <person name="Guo X."/>
            <person name="Li L."/>
            <person name="Luo R."/>
            <person name="Xu F."/>
            <person name="Yang P."/>
            <person name="Zhang L."/>
            <person name="Wang X."/>
            <person name="Qi H."/>
            <person name="Xiong Z."/>
            <person name="Que H."/>
            <person name="Xie Y."/>
            <person name="Holland P.W."/>
            <person name="Paps J."/>
            <person name="Zhu Y."/>
            <person name="Wu F."/>
            <person name="Chen Y."/>
            <person name="Wang J."/>
            <person name="Peng C."/>
            <person name="Meng J."/>
            <person name="Yang L."/>
            <person name="Liu J."/>
            <person name="Wen B."/>
            <person name="Zhang N."/>
            <person name="Huang Z."/>
            <person name="Zhu Q."/>
            <person name="Feng Y."/>
            <person name="Mount A."/>
            <person name="Hedgecock D."/>
            <person name="Xu Z."/>
            <person name="Liu Y."/>
            <person name="Domazet-Loso T."/>
            <person name="Du Y."/>
            <person name="Sun X."/>
            <person name="Zhang S."/>
            <person name="Liu B."/>
            <person name="Cheng P."/>
            <person name="Jiang X."/>
            <person name="Li J."/>
            <person name="Fan D."/>
            <person name="Wang W."/>
            <person name="Fu W."/>
            <person name="Wang T."/>
            <person name="Wang B."/>
            <person name="Zhang J."/>
            <person name="Peng Z."/>
            <person name="Li Y."/>
            <person name="Li N."/>
            <person name="Wang J."/>
            <person name="Chen M."/>
            <person name="He Y."/>
            <person name="Tan F."/>
            <person name="Song X."/>
            <person name="Zheng Q."/>
            <person name="Huang R."/>
            <person name="Yang H."/>
            <person name="Du X."/>
            <person name="Chen L."/>
            <person name="Yang M."/>
            <person name="Gaffney P.M."/>
            <person name="Wang S."/>
            <person name="Luo L."/>
            <person name="She Z."/>
            <person name="Ming Y."/>
            <person name="Huang W."/>
            <person name="Zhang S."/>
            <person name="Huang B."/>
            <person name="Zhang Y."/>
            <person name="Qu T."/>
            <person name="Ni P."/>
            <person name="Miao G."/>
            <person name="Wang J."/>
            <person name="Wang Q."/>
            <person name="Steinberg C.E."/>
            <person name="Wang H."/>
            <person name="Li N."/>
            <person name="Qian L."/>
            <person name="Zhang G."/>
            <person name="Li Y."/>
            <person name="Yang H."/>
            <person name="Liu X."/>
            <person name="Wang J."/>
            <person name="Yin Y."/>
            <person name="Wang J."/>
        </authorList>
    </citation>
    <scope>NUCLEOTIDE SEQUENCE [LARGE SCALE GENOMIC DNA]</scope>
    <source>
        <strain evidence="2">05x7-T-G4-1.051#20</strain>
    </source>
</reference>
<protein>
    <submittedName>
        <fullName evidence="2">Tripartite motif-containing protein 45</fullName>
    </submittedName>
</protein>
<feature type="domain" description="B box-type" evidence="1">
    <location>
        <begin position="12"/>
        <end position="57"/>
    </location>
</feature>
<sequence>MATAPEQPHKMQTPVHCDTCEDTAKHLCKSCHDRLCDRCKDIHSKSKASFDHEVVLLTFEALTLSSECPSHVVCKWHPKFRASIGCQKCEIPVCDQCLIGEHNGHSIIAIAQLFQIKKDKLEQKLTTFRSELPKYESELEKVKGTEKDVLNNKESIMKAIDLYFKRAITTIDDFKQQLLNNVDAKTLTDINVLKDQENTLQTYIQNMQEYIVNFQNEDLQEKLAFIFYTHGSTDDIPKECPSFSSPGILKYSEGCLEKSFLRRISGNLWKSPKNSKLLKKEELQTIKIVHLDQEHIESLCYDSGFYWVFQSNNSSFMKYNENGSCVETIQVDIKQLKNKPFCVVDMEGVHAVYRKDPHKLFMIKDSNKELFIDVAPASVACVCITRDGDILAGLDHSTASLFGVARFNLKGECKYSITHAMDLWSPETLYRGNGIRAYMAENINTDICLSIEDQVHVICANGFHRFSYSGTSMPQPLLPRGLCTNTMGHILVADENNLGIHVLDKDGRFLAMLTIPDEAKVAPISLCNDDQMNLCIGCKDGKIRILKYLD</sequence>
<dbReference type="Pfam" id="PF00643">
    <property type="entry name" value="zf-B_box"/>
    <property type="match status" value="1"/>
</dbReference>
<dbReference type="PANTHER" id="PTHR25462">
    <property type="entry name" value="BONUS, ISOFORM C-RELATED"/>
    <property type="match status" value="1"/>
</dbReference>
<name>K1REE2_MAGGI</name>
<evidence type="ECO:0000313" key="2">
    <source>
        <dbReference type="EMBL" id="EKC32466.1"/>
    </source>
</evidence>
<dbReference type="AlphaFoldDB" id="K1REE2"/>
<dbReference type="CDD" id="cd19757">
    <property type="entry name" value="Bbox1"/>
    <property type="match status" value="1"/>
</dbReference>
<dbReference type="InterPro" id="IPR000315">
    <property type="entry name" value="Znf_B-box"/>
</dbReference>
<proteinExistence type="predicted"/>
<dbReference type="GO" id="GO:0008270">
    <property type="term" value="F:zinc ion binding"/>
    <property type="evidence" value="ECO:0007669"/>
    <property type="project" value="InterPro"/>
</dbReference>
<dbReference type="PROSITE" id="PS50119">
    <property type="entry name" value="ZF_BBOX"/>
    <property type="match status" value="2"/>
</dbReference>